<keyword evidence="2" id="KW-1185">Reference proteome</keyword>
<dbReference type="EMBL" id="JPVO01000055">
    <property type="protein sequence ID" value="KGR74030.1"/>
    <property type="molecule type" value="Genomic_DNA"/>
</dbReference>
<accession>A0A0A3HS43</accession>
<gene>
    <name evidence="1" type="ORF">CD33_18710</name>
</gene>
<comment type="caution">
    <text evidence="1">The sequence shown here is derived from an EMBL/GenBank/DDBJ whole genome shotgun (WGS) entry which is preliminary data.</text>
</comment>
<dbReference type="Proteomes" id="UP000030408">
    <property type="component" value="Unassembled WGS sequence"/>
</dbReference>
<protein>
    <submittedName>
        <fullName evidence="1">Uncharacterized protein</fullName>
    </submittedName>
</protein>
<evidence type="ECO:0000313" key="2">
    <source>
        <dbReference type="Proteomes" id="UP000030408"/>
    </source>
</evidence>
<dbReference type="AlphaFoldDB" id="A0A0A3HS43"/>
<reference evidence="1 2" key="1">
    <citation type="submission" date="2014-02" db="EMBL/GenBank/DDBJ databases">
        <title>Draft genome sequence of Lysinibacillus sinduriensis JCM 15800.</title>
        <authorList>
            <person name="Zhang F."/>
            <person name="Wang G."/>
            <person name="Zhang L."/>
        </authorList>
    </citation>
    <scope>NUCLEOTIDE SEQUENCE [LARGE SCALE GENOMIC DNA]</scope>
    <source>
        <strain evidence="1 2">JCM 15800</strain>
    </source>
</reference>
<name>A0A0A3HS43_9BACL</name>
<evidence type="ECO:0000313" key="1">
    <source>
        <dbReference type="EMBL" id="KGR74030.1"/>
    </source>
</evidence>
<organism evidence="1 2">
    <name type="scientific">Ureibacillus sinduriensis BLB-1 = JCM 15800</name>
    <dbReference type="NCBI Taxonomy" id="1384057"/>
    <lineage>
        <taxon>Bacteria</taxon>
        <taxon>Bacillati</taxon>
        <taxon>Bacillota</taxon>
        <taxon>Bacilli</taxon>
        <taxon>Bacillales</taxon>
        <taxon>Caryophanaceae</taxon>
        <taxon>Ureibacillus</taxon>
    </lineage>
</organism>
<proteinExistence type="predicted"/>
<dbReference type="STRING" id="1384057.CD33_18710"/>
<sequence length="64" mass="7936">MYDSIFFQPQRFNTNTEKITNLEQQFRIFKEVQLINYQRVNVNRNEYQDFKIDFQANLLLLFPI</sequence>